<proteinExistence type="predicted"/>
<gene>
    <name evidence="2" type="primary">ORF217191</name>
</gene>
<evidence type="ECO:0000313" key="2">
    <source>
        <dbReference type="EMBL" id="CEK97891.1"/>
    </source>
</evidence>
<evidence type="ECO:0000256" key="1">
    <source>
        <dbReference type="SAM" id="MobiDB-lite"/>
    </source>
</evidence>
<feature type="non-terminal residue" evidence="2">
    <location>
        <position position="76"/>
    </location>
</feature>
<reference evidence="2" key="1">
    <citation type="submission" date="2014-12" db="EMBL/GenBank/DDBJ databases">
        <title>Insight into the proteome of Arion vulgaris.</title>
        <authorList>
            <person name="Aradska J."/>
            <person name="Bulat T."/>
            <person name="Smidak R."/>
            <person name="Sarate P."/>
            <person name="Gangsoo J."/>
            <person name="Sialana F."/>
            <person name="Bilban M."/>
            <person name="Lubec G."/>
        </authorList>
    </citation>
    <scope>NUCLEOTIDE SEQUENCE</scope>
    <source>
        <tissue evidence="2">Skin</tissue>
    </source>
</reference>
<dbReference type="EMBL" id="HACG01051020">
    <property type="protein sequence ID" value="CEK97891.1"/>
    <property type="molecule type" value="Transcribed_RNA"/>
</dbReference>
<organism evidence="2">
    <name type="scientific">Arion vulgaris</name>
    <dbReference type="NCBI Taxonomy" id="1028688"/>
    <lineage>
        <taxon>Eukaryota</taxon>
        <taxon>Metazoa</taxon>
        <taxon>Spiralia</taxon>
        <taxon>Lophotrochozoa</taxon>
        <taxon>Mollusca</taxon>
        <taxon>Gastropoda</taxon>
        <taxon>Heterobranchia</taxon>
        <taxon>Euthyneura</taxon>
        <taxon>Panpulmonata</taxon>
        <taxon>Eupulmonata</taxon>
        <taxon>Stylommatophora</taxon>
        <taxon>Helicina</taxon>
        <taxon>Arionoidea</taxon>
        <taxon>Arionidae</taxon>
        <taxon>Arion</taxon>
    </lineage>
</organism>
<feature type="region of interest" description="Disordered" evidence="1">
    <location>
        <begin position="1"/>
        <end position="47"/>
    </location>
</feature>
<accession>A0A0B7BZT2</accession>
<sequence length="76" mass="8516">MSAAMQNSRNRNRSRQHPVSGRGGYPSYKRETSDPEASNSSPVRGLYRDHRTAMMLCSFMGTRTSVKTRNGSTYKG</sequence>
<dbReference type="AlphaFoldDB" id="A0A0B7BZT2"/>
<name>A0A0B7BZT2_9EUPU</name>
<protein>
    <submittedName>
        <fullName evidence="2">Uncharacterized protein</fullName>
    </submittedName>
</protein>